<keyword evidence="4" id="KW-1185">Reference proteome</keyword>
<feature type="transmembrane region" description="Helical" evidence="2">
    <location>
        <begin position="296"/>
        <end position="315"/>
    </location>
</feature>
<proteinExistence type="predicted"/>
<sequence length="467" mass="49430">MIHRPILGSVPFSAGVPDLHHKAIGFWSRTLLCFSHTHCDPVSVHSFMQTLPLFLFAQVALSNAWPLRHPTQVKGPAGNSISNFGPHATAGTLAPITSTEVPYVHPAHVAQATGGVLNYLILTDLPPDITARLHDNPAGFEAGGTTFTFQTETTFTFDTTLGAFPTDTITSAAPPSQPPIPSSPATPSPPAPPPPPGPPAEPSPTPLPPSPLPPAPISSTFHRPSSGASTPKASQAASSTLSTTQRSGSTSAATTFTGSSSQLTPTSTTGNAFPQKTPEASSSTPFESTRSKHTSVLVGVLVSLLGIALVIAIAIQRYRRQSRGRHLRPRVFDGFREEPGAYIPPNGQESETTLDLTCEKDSLRLNSSRFQSDPSEKNQAHTEAHGYRSSNGPTLSRAPTFVSSNRPETPPASLRSTPASGTVAVRSTLIVTGHNPRIYWSYAFRTLCISTPKFETPLHYAPPSVAT</sequence>
<dbReference type="AlphaFoldDB" id="A0A8H6YSZ1"/>
<keyword evidence="2" id="KW-0472">Membrane</keyword>
<feature type="region of interest" description="Disordered" evidence="1">
    <location>
        <begin position="366"/>
        <end position="420"/>
    </location>
</feature>
<feature type="compositionally biased region" description="Basic and acidic residues" evidence="1">
    <location>
        <begin position="374"/>
        <end position="386"/>
    </location>
</feature>
<gene>
    <name evidence="3" type="ORF">MVEN_00331100</name>
</gene>
<evidence type="ECO:0000256" key="2">
    <source>
        <dbReference type="SAM" id="Phobius"/>
    </source>
</evidence>
<feature type="region of interest" description="Disordered" evidence="1">
    <location>
        <begin position="165"/>
        <end position="291"/>
    </location>
</feature>
<feature type="compositionally biased region" description="Low complexity" evidence="1">
    <location>
        <begin position="233"/>
        <end position="261"/>
    </location>
</feature>
<organism evidence="3 4">
    <name type="scientific">Mycena venus</name>
    <dbReference type="NCBI Taxonomy" id="2733690"/>
    <lineage>
        <taxon>Eukaryota</taxon>
        <taxon>Fungi</taxon>
        <taxon>Dikarya</taxon>
        <taxon>Basidiomycota</taxon>
        <taxon>Agaricomycotina</taxon>
        <taxon>Agaricomycetes</taxon>
        <taxon>Agaricomycetidae</taxon>
        <taxon>Agaricales</taxon>
        <taxon>Marasmiineae</taxon>
        <taxon>Mycenaceae</taxon>
        <taxon>Mycena</taxon>
    </lineage>
</organism>
<reference evidence="3" key="1">
    <citation type="submission" date="2020-05" db="EMBL/GenBank/DDBJ databases">
        <title>Mycena genomes resolve the evolution of fungal bioluminescence.</title>
        <authorList>
            <person name="Tsai I.J."/>
        </authorList>
    </citation>
    <scope>NUCLEOTIDE SEQUENCE</scope>
    <source>
        <strain evidence="3">CCC161011</strain>
    </source>
</reference>
<evidence type="ECO:0000313" key="4">
    <source>
        <dbReference type="Proteomes" id="UP000620124"/>
    </source>
</evidence>
<feature type="compositionally biased region" description="Polar residues" evidence="1">
    <location>
        <begin position="220"/>
        <end position="232"/>
    </location>
</feature>
<dbReference type="Proteomes" id="UP000620124">
    <property type="component" value="Unassembled WGS sequence"/>
</dbReference>
<dbReference type="EMBL" id="JACAZI010000003">
    <property type="protein sequence ID" value="KAF7364619.1"/>
    <property type="molecule type" value="Genomic_DNA"/>
</dbReference>
<evidence type="ECO:0000313" key="3">
    <source>
        <dbReference type="EMBL" id="KAF7364619.1"/>
    </source>
</evidence>
<name>A0A8H6YSZ1_9AGAR</name>
<evidence type="ECO:0000256" key="1">
    <source>
        <dbReference type="SAM" id="MobiDB-lite"/>
    </source>
</evidence>
<protein>
    <submittedName>
        <fullName evidence="3">Uncharacterized protein</fullName>
    </submittedName>
</protein>
<comment type="caution">
    <text evidence="3">The sequence shown here is derived from an EMBL/GenBank/DDBJ whole genome shotgun (WGS) entry which is preliminary data.</text>
</comment>
<keyword evidence="2" id="KW-0812">Transmembrane</keyword>
<accession>A0A8H6YSZ1</accession>
<keyword evidence="2" id="KW-1133">Transmembrane helix</keyword>
<feature type="compositionally biased region" description="Polar residues" evidence="1">
    <location>
        <begin position="262"/>
        <end position="288"/>
    </location>
</feature>
<feature type="compositionally biased region" description="Pro residues" evidence="1">
    <location>
        <begin position="175"/>
        <end position="216"/>
    </location>
</feature>